<protein>
    <submittedName>
        <fullName evidence="2">Uncharacterized protein</fullName>
    </submittedName>
</protein>
<accession>A9BEV8</accession>
<gene>
    <name evidence="2" type="ordered locus">Pmob_0087</name>
</gene>
<feature type="transmembrane region" description="Helical" evidence="1">
    <location>
        <begin position="48"/>
        <end position="69"/>
    </location>
</feature>
<evidence type="ECO:0000313" key="3">
    <source>
        <dbReference type="Proteomes" id="UP000000789"/>
    </source>
</evidence>
<evidence type="ECO:0000256" key="1">
    <source>
        <dbReference type="SAM" id="Phobius"/>
    </source>
</evidence>
<dbReference type="OrthoDB" id="47264at2"/>
<name>A9BEV8_PETMO</name>
<reference evidence="2" key="1">
    <citation type="submission" date="2007-11" db="EMBL/GenBank/DDBJ databases">
        <title>Complete sequence of Petroga mobilis SJ95.</title>
        <authorList>
            <consortium name="US DOE Joint Genome Institute"/>
            <person name="Copeland A."/>
            <person name="Lucas S."/>
            <person name="Lapidus A."/>
            <person name="Barry K."/>
            <person name="Glavina del Rio T."/>
            <person name="Dalin E."/>
            <person name="Tice H."/>
            <person name="Pitluck S."/>
            <person name="Meincke L."/>
            <person name="Brettin T."/>
            <person name="Bruce D."/>
            <person name="Detter J.C."/>
            <person name="Han C."/>
            <person name="Kuske C.R."/>
            <person name="Schmutz J."/>
            <person name="Larimer F."/>
            <person name="Land M."/>
            <person name="Hauser L."/>
            <person name="Kyrpides N."/>
            <person name="Mikhailova N."/>
            <person name="Noll K."/>
            <person name="Richardson P."/>
        </authorList>
    </citation>
    <scope>NUCLEOTIDE SEQUENCE [LARGE SCALE GENOMIC DNA]</scope>
    <source>
        <strain evidence="2">SJ95</strain>
    </source>
</reference>
<dbReference type="RefSeq" id="WP_012207943.1">
    <property type="nucleotide sequence ID" value="NC_010003.1"/>
</dbReference>
<sequence length="195" mass="21810">MRIKLGDVFTEPFKIVGKNPIILIPVFIGIILTLLFDAIRFIGPIANFLSSIVIGISTMFLIAWIAILFDQYKKGEKIDLKNSFSQVNQLLLDIIVLSIVVGFLISLGTLAYVIPGLILALFLIFSPSALVVDKLSVTDSLKRSFSFVFNGENFLQIFLLLLVIFLLGMIPVVGLYLSIILEFILLPYIYVEYSK</sequence>
<feature type="transmembrane region" description="Helical" evidence="1">
    <location>
        <begin position="113"/>
        <end position="132"/>
    </location>
</feature>
<dbReference type="Proteomes" id="UP000000789">
    <property type="component" value="Chromosome"/>
</dbReference>
<keyword evidence="1" id="KW-1133">Transmembrane helix</keyword>
<dbReference type="AlphaFoldDB" id="A9BEV8"/>
<dbReference type="HOGENOM" id="CLU_1287064_0_0_0"/>
<proteinExistence type="predicted"/>
<evidence type="ECO:0000313" key="2">
    <source>
        <dbReference type="EMBL" id="ABX30836.1"/>
    </source>
</evidence>
<feature type="transmembrane region" description="Helical" evidence="1">
    <location>
        <begin position="90"/>
        <end position="107"/>
    </location>
</feature>
<dbReference type="STRING" id="403833.Pmob_0087"/>
<keyword evidence="1" id="KW-0812">Transmembrane</keyword>
<dbReference type="EMBL" id="CP000879">
    <property type="protein sequence ID" value="ABX30836.1"/>
    <property type="molecule type" value="Genomic_DNA"/>
</dbReference>
<feature type="transmembrane region" description="Helical" evidence="1">
    <location>
        <begin position="21"/>
        <end position="42"/>
    </location>
</feature>
<keyword evidence="3" id="KW-1185">Reference proteome</keyword>
<organism evidence="2 3">
    <name type="scientific">Petrotoga mobilis (strain DSM 10674 / SJ95)</name>
    <dbReference type="NCBI Taxonomy" id="403833"/>
    <lineage>
        <taxon>Bacteria</taxon>
        <taxon>Thermotogati</taxon>
        <taxon>Thermotogota</taxon>
        <taxon>Thermotogae</taxon>
        <taxon>Petrotogales</taxon>
        <taxon>Petrotogaceae</taxon>
        <taxon>Petrotoga</taxon>
    </lineage>
</organism>
<keyword evidence="1" id="KW-0472">Membrane</keyword>
<dbReference type="KEGG" id="pmo:Pmob_0087"/>